<dbReference type="Proteomes" id="UP000319342">
    <property type="component" value="Chromosome"/>
</dbReference>
<dbReference type="EMBL" id="CP036290">
    <property type="protein sequence ID" value="QDU83161.1"/>
    <property type="molecule type" value="Genomic_DNA"/>
</dbReference>
<proteinExistence type="predicted"/>
<reference evidence="1 2" key="1">
    <citation type="submission" date="2019-02" db="EMBL/GenBank/DDBJ databases">
        <title>Deep-cultivation of Planctomycetes and their phenomic and genomic characterization uncovers novel biology.</title>
        <authorList>
            <person name="Wiegand S."/>
            <person name="Jogler M."/>
            <person name="Boedeker C."/>
            <person name="Pinto D."/>
            <person name="Vollmers J."/>
            <person name="Rivas-Marin E."/>
            <person name="Kohn T."/>
            <person name="Peeters S.H."/>
            <person name="Heuer A."/>
            <person name="Rast P."/>
            <person name="Oberbeckmann S."/>
            <person name="Bunk B."/>
            <person name="Jeske O."/>
            <person name="Meyerdierks A."/>
            <person name="Storesund J.E."/>
            <person name="Kallscheuer N."/>
            <person name="Luecker S."/>
            <person name="Lage O.M."/>
            <person name="Pohl T."/>
            <person name="Merkel B.J."/>
            <person name="Hornburger P."/>
            <person name="Mueller R.-W."/>
            <person name="Bruemmer F."/>
            <person name="Labrenz M."/>
            <person name="Spormann A.M."/>
            <person name="Op den Camp H."/>
            <person name="Overmann J."/>
            <person name="Amann R."/>
            <person name="Jetten M.S.M."/>
            <person name="Mascher T."/>
            <person name="Medema M.H."/>
            <person name="Devos D.P."/>
            <person name="Kaster A.-K."/>
            <person name="Ovreas L."/>
            <person name="Rohde M."/>
            <person name="Galperin M.Y."/>
            <person name="Jogler C."/>
        </authorList>
    </citation>
    <scope>NUCLEOTIDE SEQUENCE [LARGE SCALE GENOMIC DNA]</scope>
    <source>
        <strain evidence="1 2">Pla163</strain>
    </source>
</reference>
<protein>
    <submittedName>
        <fullName evidence="1">Uncharacterized protein</fullName>
    </submittedName>
</protein>
<evidence type="ECO:0000313" key="2">
    <source>
        <dbReference type="Proteomes" id="UP000319342"/>
    </source>
</evidence>
<dbReference type="SUPFAM" id="SSF53098">
    <property type="entry name" value="Ribonuclease H-like"/>
    <property type="match status" value="1"/>
</dbReference>
<dbReference type="InterPro" id="IPR012337">
    <property type="entry name" value="RNaseH-like_sf"/>
</dbReference>
<dbReference type="RefSeq" id="WP_145182372.1">
    <property type="nucleotide sequence ID" value="NZ_CP036290.1"/>
</dbReference>
<accession>A0A518CVC2</accession>
<dbReference type="AlphaFoldDB" id="A0A518CVC2"/>
<gene>
    <name evidence="1" type="ORF">Pla163_02580</name>
</gene>
<dbReference type="OrthoDB" id="285133at2"/>
<name>A0A518CVC2_9BACT</name>
<organism evidence="1 2">
    <name type="scientific">Rohdeia mirabilis</name>
    <dbReference type="NCBI Taxonomy" id="2528008"/>
    <lineage>
        <taxon>Bacteria</taxon>
        <taxon>Pseudomonadati</taxon>
        <taxon>Planctomycetota</taxon>
        <taxon>Planctomycetia</taxon>
        <taxon>Planctomycetia incertae sedis</taxon>
        <taxon>Rohdeia</taxon>
    </lineage>
</organism>
<sequence length="234" mass="25742">MTSCIAFDIELADIIDLAPGEDLNGRGPFRIACAAAYDGNAVTHWYGRDAAGEPDAHMAPADVHAALMHLRSEQEAGARLVAWNGLAFDLRWMGVAAQDLGLARHIALDLYDPMFQLFVERGFPVALAKVARGFHITEGKSMDGAAAPHEWQAGNRQSVLDYVAQDCRLTEQVFGHIERTGELRWISARGEPKSHAMPALHPVCELLDRPLPDTSWMTDPWPRSKFTGWLDASA</sequence>
<keyword evidence="2" id="KW-1185">Reference proteome</keyword>
<evidence type="ECO:0000313" key="1">
    <source>
        <dbReference type="EMBL" id="QDU83161.1"/>
    </source>
</evidence>